<reference evidence="2" key="1">
    <citation type="journal article" date="2019" name="Int. J. Syst. Evol. Microbiol.">
        <title>The Global Catalogue of Microorganisms (GCM) 10K type strain sequencing project: providing services to taxonomists for standard genome sequencing and annotation.</title>
        <authorList>
            <consortium name="The Broad Institute Genomics Platform"/>
            <consortium name="The Broad Institute Genome Sequencing Center for Infectious Disease"/>
            <person name="Wu L."/>
            <person name="Ma J."/>
        </authorList>
    </citation>
    <scope>NUCLEOTIDE SEQUENCE [LARGE SCALE GENOMIC DNA]</scope>
    <source>
        <strain evidence="2">JCM 17939</strain>
    </source>
</reference>
<sequence length="50" mass="5003">MIGTLIAGGRPAVRRETRALPIAGGPSGHTSAGARVIEMGRPAVRLGVPA</sequence>
<keyword evidence="2" id="KW-1185">Reference proteome</keyword>
<name>A0ABP8UIP4_9ACTN</name>
<protein>
    <submittedName>
        <fullName evidence="1">Uncharacterized protein</fullName>
    </submittedName>
</protein>
<organism evidence="1 2">
    <name type="scientific">Actinoallomurus vinaceus</name>
    <dbReference type="NCBI Taxonomy" id="1080074"/>
    <lineage>
        <taxon>Bacteria</taxon>
        <taxon>Bacillati</taxon>
        <taxon>Actinomycetota</taxon>
        <taxon>Actinomycetes</taxon>
        <taxon>Streptosporangiales</taxon>
        <taxon>Thermomonosporaceae</taxon>
        <taxon>Actinoallomurus</taxon>
    </lineage>
</organism>
<proteinExistence type="predicted"/>
<gene>
    <name evidence="1" type="ORF">GCM10023196_067750</name>
</gene>
<dbReference type="EMBL" id="BAABHK010000011">
    <property type="protein sequence ID" value="GAA4632793.1"/>
    <property type="molecule type" value="Genomic_DNA"/>
</dbReference>
<accession>A0ABP8UIP4</accession>
<dbReference type="Proteomes" id="UP001501442">
    <property type="component" value="Unassembled WGS sequence"/>
</dbReference>
<evidence type="ECO:0000313" key="2">
    <source>
        <dbReference type="Proteomes" id="UP001501442"/>
    </source>
</evidence>
<evidence type="ECO:0000313" key="1">
    <source>
        <dbReference type="EMBL" id="GAA4632793.1"/>
    </source>
</evidence>
<comment type="caution">
    <text evidence="1">The sequence shown here is derived from an EMBL/GenBank/DDBJ whole genome shotgun (WGS) entry which is preliminary data.</text>
</comment>